<evidence type="ECO:0000256" key="2">
    <source>
        <dbReference type="ARBA" id="ARBA00004613"/>
    </source>
</evidence>
<reference evidence="10" key="1">
    <citation type="submission" date="2019-06" db="EMBL/GenBank/DDBJ databases">
        <authorList>
            <consortium name="Wellcome Sanger Institute Data Sharing"/>
        </authorList>
    </citation>
    <scope>NUCLEOTIDE SEQUENCE [LARGE SCALE GENOMIC DNA]</scope>
</reference>
<accession>A0A673B325</accession>
<evidence type="ECO:0000256" key="9">
    <source>
        <dbReference type="ARBA" id="ARBA00033741"/>
    </source>
</evidence>
<evidence type="ECO:0000256" key="1">
    <source>
        <dbReference type="ARBA" id="ARBA00004236"/>
    </source>
</evidence>
<dbReference type="GO" id="GO:0030971">
    <property type="term" value="F:receptor tyrosine kinase binding"/>
    <property type="evidence" value="ECO:0007669"/>
    <property type="project" value="InterPro"/>
</dbReference>
<dbReference type="GO" id="GO:0030298">
    <property type="term" value="F:receptor signaling protein tyrosine kinase activator activity"/>
    <property type="evidence" value="ECO:0007669"/>
    <property type="project" value="InterPro"/>
</dbReference>
<dbReference type="PANTHER" id="PTHR28676:SF2">
    <property type="entry name" value="ALK AND LTK LIGAND 2"/>
    <property type="match status" value="1"/>
</dbReference>
<dbReference type="InParanoid" id="A0A673B325"/>
<keyword evidence="7" id="KW-0472">Membrane</keyword>
<evidence type="ECO:0000313" key="11">
    <source>
        <dbReference type="Proteomes" id="UP000472271"/>
    </source>
</evidence>
<comment type="subcellular location">
    <subcellularLocation>
        <location evidence="1">Cell membrane</location>
    </subcellularLocation>
    <subcellularLocation>
        <location evidence="2">Secreted</location>
    </subcellularLocation>
</comment>
<reference evidence="10" key="3">
    <citation type="submission" date="2025-09" db="UniProtKB">
        <authorList>
            <consortium name="Ensembl"/>
        </authorList>
    </citation>
    <scope>IDENTIFICATION</scope>
</reference>
<name>A0A673B325_9TELE</name>
<reference evidence="10" key="2">
    <citation type="submission" date="2025-08" db="UniProtKB">
        <authorList>
            <consortium name="Ensembl"/>
        </authorList>
    </citation>
    <scope>IDENTIFICATION</scope>
</reference>
<organism evidence="10 11">
    <name type="scientific">Sphaeramia orbicularis</name>
    <name type="common">orbiculate cardinalfish</name>
    <dbReference type="NCBI Taxonomy" id="375764"/>
    <lineage>
        <taxon>Eukaryota</taxon>
        <taxon>Metazoa</taxon>
        <taxon>Chordata</taxon>
        <taxon>Craniata</taxon>
        <taxon>Vertebrata</taxon>
        <taxon>Euteleostomi</taxon>
        <taxon>Actinopterygii</taxon>
        <taxon>Neopterygii</taxon>
        <taxon>Teleostei</taxon>
        <taxon>Neoteleostei</taxon>
        <taxon>Acanthomorphata</taxon>
        <taxon>Gobiaria</taxon>
        <taxon>Kurtiformes</taxon>
        <taxon>Apogonoidei</taxon>
        <taxon>Apogonidae</taxon>
        <taxon>Apogoninae</taxon>
        <taxon>Sphaeramia</taxon>
    </lineage>
</organism>
<dbReference type="InterPro" id="IPR029364">
    <property type="entry name" value="ALKL1/2"/>
</dbReference>
<evidence type="ECO:0000256" key="3">
    <source>
        <dbReference type="ARBA" id="ARBA00022475"/>
    </source>
</evidence>
<dbReference type="GO" id="GO:0005886">
    <property type="term" value="C:plasma membrane"/>
    <property type="evidence" value="ECO:0007669"/>
    <property type="project" value="UniProtKB-SubCell"/>
</dbReference>
<dbReference type="GO" id="GO:0005125">
    <property type="term" value="F:cytokine activity"/>
    <property type="evidence" value="ECO:0007669"/>
    <property type="project" value="UniProtKB-KW"/>
</dbReference>
<protein>
    <submittedName>
        <fullName evidence="10">Uncharacterized protein</fullName>
    </submittedName>
</protein>
<evidence type="ECO:0000256" key="7">
    <source>
        <dbReference type="ARBA" id="ARBA00023136"/>
    </source>
</evidence>
<keyword evidence="4" id="KW-0202">Cytokine</keyword>
<evidence type="ECO:0000313" key="10">
    <source>
        <dbReference type="Ensembl" id="ENSSORP00005034933.1"/>
    </source>
</evidence>
<keyword evidence="8" id="KW-1015">Disulfide bond</keyword>
<evidence type="ECO:0000256" key="8">
    <source>
        <dbReference type="ARBA" id="ARBA00023157"/>
    </source>
</evidence>
<dbReference type="GO" id="GO:0070378">
    <property type="term" value="P:positive regulation of ERK5 cascade"/>
    <property type="evidence" value="ECO:0007669"/>
    <property type="project" value="TreeGrafter"/>
</dbReference>
<dbReference type="AlphaFoldDB" id="A0A673B325"/>
<dbReference type="PANTHER" id="PTHR28676">
    <property type="entry name" value="ALK AND LTK LIGAND 2-RELATED"/>
    <property type="match status" value="1"/>
</dbReference>
<keyword evidence="6" id="KW-0732">Signal</keyword>
<evidence type="ECO:0000256" key="6">
    <source>
        <dbReference type="ARBA" id="ARBA00022729"/>
    </source>
</evidence>
<sequence length="71" mass="8366">MSSLLGPLYFSHKCRKHAYRLYHHTRGLHNTNFKRCARLLTRLAGSPSLAQRGSTHKVSYIYFFFFYINAL</sequence>
<keyword evidence="11" id="KW-1185">Reference proteome</keyword>
<comment type="similarity">
    <text evidence="9">Belongs to the ALKAL family.</text>
</comment>
<evidence type="ECO:0000256" key="4">
    <source>
        <dbReference type="ARBA" id="ARBA00022514"/>
    </source>
</evidence>
<keyword evidence="3" id="KW-1003">Cell membrane</keyword>
<dbReference type="GO" id="GO:0005615">
    <property type="term" value="C:extracellular space"/>
    <property type="evidence" value="ECO:0007669"/>
    <property type="project" value="UniProtKB-KW"/>
</dbReference>
<keyword evidence="5" id="KW-0964">Secreted</keyword>
<evidence type="ECO:0000256" key="5">
    <source>
        <dbReference type="ARBA" id="ARBA00022525"/>
    </source>
</evidence>
<dbReference type="Pfam" id="PF15129">
    <property type="entry name" value="ALKL1_2"/>
    <property type="match status" value="1"/>
</dbReference>
<proteinExistence type="inferred from homology"/>
<dbReference type="GO" id="GO:0070374">
    <property type="term" value="P:positive regulation of ERK1 and ERK2 cascade"/>
    <property type="evidence" value="ECO:0007669"/>
    <property type="project" value="TreeGrafter"/>
</dbReference>
<dbReference type="Proteomes" id="UP000472271">
    <property type="component" value="Chromosome 24"/>
</dbReference>
<dbReference type="Ensembl" id="ENSSORT00005035861.1">
    <property type="protein sequence ID" value="ENSSORP00005034933.1"/>
    <property type="gene ID" value="ENSSORG00005016459.1"/>
</dbReference>